<dbReference type="Proteomes" id="UP000321062">
    <property type="component" value="Chromosome"/>
</dbReference>
<sequence length="79" mass="8408">MTKLITPETISFRATVTEDEIRERMAHEVLDQIGGIGPDGKPFPGIRVKVGRGTGRGGGYTIDVSGPAPARIYLPKSNG</sequence>
<dbReference type="OrthoDB" id="8481451at2"/>
<dbReference type="RefSeq" id="WP_147655858.1">
    <property type="nucleotide sequence ID" value="NZ_BMFM01000001.1"/>
</dbReference>
<organism evidence="1 2">
    <name type="scientific">Paradevosia tibetensis</name>
    <dbReference type="NCBI Taxonomy" id="1447062"/>
    <lineage>
        <taxon>Bacteria</taxon>
        <taxon>Pseudomonadati</taxon>
        <taxon>Pseudomonadota</taxon>
        <taxon>Alphaproteobacteria</taxon>
        <taxon>Hyphomicrobiales</taxon>
        <taxon>Devosiaceae</taxon>
        <taxon>Paradevosia</taxon>
    </lineage>
</organism>
<dbReference type="EMBL" id="CP041690">
    <property type="protein sequence ID" value="QEE20385.1"/>
    <property type="molecule type" value="Genomic_DNA"/>
</dbReference>
<name>A0A5B9DN97_9HYPH</name>
<protein>
    <submittedName>
        <fullName evidence="1">Uncharacterized protein</fullName>
    </submittedName>
</protein>
<evidence type="ECO:0000313" key="2">
    <source>
        <dbReference type="Proteomes" id="UP000321062"/>
    </source>
</evidence>
<reference evidence="1 2" key="1">
    <citation type="journal article" date="2015" name="Int. J. Syst. Evol. Microbiol.">
        <title>Youhaiella tibetensis gen. nov., sp. nov., isolated from subsurface sediment.</title>
        <authorList>
            <person name="Wang Y.X."/>
            <person name="Huang F.Q."/>
            <person name="Nogi Y."/>
            <person name="Pang S.J."/>
            <person name="Wang P.K."/>
            <person name="Lv J."/>
        </authorList>
    </citation>
    <scope>NUCLEOTIDE SEQUENCE [LARGE SCALE GENOMIC DNA]</scope>
    <source>
        <strain evidence="2">fig4</strain>
    </source>
</reference>
<evidence type="ECO:0000313" key="1">
    <source>
        <dbReference type="EMBL" id="QEE20385.1"/>
    </source>
</evidence>
<accession>A0A5B9DN97</accession>
<gene>
    <name evidence="1" type="ORF">FNA67_09445</name>
</gene>
<dbReference type="KEGG" id="yti:FNA67_09445"/>
<proteinExistence type="predicted"/>
<keyword evidence="2" id="KW-1185">Reference proteome</keyword>
<dbReference type="AlphaFoldDB" id="A0A5B9DN97"/>